<evidence type="ECO:0000313" key="8">
    <source>
        <dbReference type="Proteomes" id="UP000552954"/>
    </source>
</evidence>
<reference evidence="7 8" key="1">
    <citation type="submission" date="2020-05" db="EMBL/GenBank/DDBJ databases">
        <authorList>
            <person name="Khan S.A."/>
            <person name="Jeon C.O."/>
            <person name="Chun B.H."/>
        </authorList>
    </citation>
    <scope>NUCLEOTIDE SEQUENCE [LARGE SCALE GENOMIC DNA]</scope>
    <source>
        <strain evidence="7 8">B156</strain>
    </source>
</reference>
<dbReference type="Gene3D" id="1.10.150.120">
    <property type="entry name" value="[2Fe-2S]-binding domain"/>
    <property type="match status" value="1"/>
</dbReference>
<evidence type="ECO:0000256" key="5">
    <source>
        <dbReference type="ARBA" id="ARBA00023014"/>
    </source>
</evidence>
<dbReference type="Pfam" id="PF01799">
    <property type="entry name" value="Fer2_2"/>
    <property type="match status" value="1"/>
</dbReference>
<keyword evidence="2" id="KW-0479">Metal-binding</keyword>
<dbReference type="GO" id="GO:0016491">
    <property type="term" value="F:oxidoreductase activity"/>
    <property type="evidence" value="ECO:0007669"/>
    <property type="project" value="UniProtKB-KW"/>
</dbReference>
<dbReference type="InterPro" id="IPR006058">
    <property type="entry name" value="2Fe2S_fd_BS"/>
</dbReference>
<gene>
    <name evidence="7" type="ORF">HK415_15975</name>
</gene>
<keyword evidence="3" id="KW-0560">Oxidoreductase</keyword>
<dbReference type="SUPFAM" id="SSF47741">
    <property type="entry name" value="CO dehydrogenase ISP C-domain like"/>
    <property type="match status" value="1"/>
</dbReference>
<dbReference type="EMBL" id="JABFCS010000001">
    <property type="protein sequence ID" value="NNU44341.1"/>
    <property type="molecule type" value="Genomic_DNA"/>
</dbReference>
<dbReference type="InterPro" id="IPR012675">
    <property type="entry name" value="Beta-grasp_dom_sf"/>
</dbReference>
<dbReference type="Gene3D" id="3.10.20.30">
    <property type="match status" value="1"/>
</dbReference>
<feature type="domain" description="2Fe-2S ferredoxin-type" evidence="6">
    <location>
        <begin position="4"/>
        <end position="80"/>
    </location>
</feature>
<dbReference type="InterPro" id="IPR036884">
    <property type="entry name" value="2Fe-2S-bd_dom_sf"/>
</dbReference>
<dbReference type="PROSITE" id="PS51085">
    <property type="entry name" value="2FE2S_FER_2"/>
    <property type="match status" value="1"/>
</dbReference>
<accession>A0A849KIC8</accession>
<dbReference type="GO" id="GO:0046872">
    <property type="term" value="F:metal ion binding"/>
    <property type="evidence" value="ECO:0007669"/>
    <property type="project" value="UniProtKB-KW"/>
</dbReference>
<dbReference type="PANTHER" id="PTHR44379">
    <property type="entry name" value="OXIDOREDUCTASE WITH IRON-SULFUR SUBUNIT"/>
    <property type="match status" value="1"/>
</dbReference>
<keyword evidence="1" id="KW-0001">2Fe-2S</keyword>
<dbReference type="RefSeq" id="WP_171561071.1">
    <property type="nucleotide sequence ID" value="NZ_JABFCS010000001.1"/>
</dbReference>
<name>A0A849KIC8_9BURK</name>
<comment type="caution">
    <text evidence="7">The sequence shown here is derived from an EMBL/GenBank/DDBJ whole genome shotgun (WGS) entry which is preliminary data.</text>
</comment>
<dbReference type="SUPFAM" id="SSF54292">
    <property type="entry name" value="2Fe-2S ferredoxin-like"/>
    <property type="match status" value="1"/>
</dbReference>
<dbReference type="CDD" id="cd00207">
    <property type="entry name" value="fer2"/>
    <property type="match status" value="1"/>
</dbReference>
<reference evidence="7 8" key="2">
    <citation type="submission" date="2020-06" db="EMBL/GenBank/DDBJ databases">
        <title>Ramlibacter rhizophilus sp. nov., isolated from rhizosphere soil of national flower Mugunghwa from South Korea.</title>
        <authorList>
            <person name="Zheng-Fei Y."/>
            <person name="Huan T."/>
        </authorList>
    </citation>
    <scope>NUCLEOTIDE SEQUENCE [LARGE SCALE GENOMIC DNA]</scope>
    <source>
        <strain evidence="7 8">B156</strain>
    </source>
</reference>
<dbReference type="PANTHER" id="PTHR44379:SF6">
    <property type="entry name" value="BLR6046 PROTEIN"/>
    <property type="match status" value="1"/>
</dbReference>
<keyword evidence="8" id="KW-1185">Reference proteome</keyword>
<dbReference type="Proteomes" id="UP000552954">
    <property type="component" value="Unassembled WGS sequence"/>
</dbReference>
<keyword evidence="4" id="KW-0408">Iron</keyword>
<dbReference type="InterPro" id="IPR001041">
    <property type="entry name" value="2Fe-2S_ferredoxin-type"/>
</dbReference>
<evidence type="ECO:0000313" key="7">
    <source>
        <dbReference type="EMBL" id="NNU44341.1"/>
    </source>
</evidence>
<organism evidence="7 8">
    <name type="scientific">Ramlibacter montanisoli</name>
    <dbReference type="NCBI Taxonomy" id="2732512"/>
    <lineage>
        <taxon>Bacteria</taxon>
        <taxon>Pseudomonadati</taxon>
        <taxon>Pseudomonadota</taxon>
        <taxon>Betaproteobacteria</taxon>
        <taxon>Burkholderiales</taxon>
        <taxon>Comamonadaceae</taxon>
        <taxon>Ramlibacter</taxon>
    </lineage>
</organism>
<dbReference type="InterPro" id="IPR002888">
    <property type="entry name" value="2Fe-2S-bd"/>
</dbReference>
<protein>
    <submittedName>
        <fullName evidence="7">2Fe-2S iron-sulfur cluster binding domain-containing protein</fullName>
    </submittedName>
</protein>
<evidence type="ECO:0000256" key="1">
    <source>
        <dbReference type="ARBA" id="ARBA00022714"/>
    </source>
</evidence>
<sequence>MAAGSFRLRINGSERLVQAEENAPLLDVLRNACGLKGTRFGCGSGECGACNVLVDGVSVPSCDTPVSAAEGKDIVTVEGLAVQGQPGVLQQAFLAEQAGQCGYCLSGILATAAALLARTPNPDEAQVRAALDGHLCRCGAHNRIVRAVLRAAAAGAGA</sequence>
<keyword evidence="5" id="KW-0411">Iron-sulfur</keyword>
<evidence type="ECO:0000259" key="6">
    <source>
        <dbReference type="PROSITE" id="PS51085"/>
    </source>
</evidence>
<dbReference type="InterPro" id="IPR051452">
    <property type="entry name" value="Diverse_Oxidoreductases"/>
</dbReference>
<dbReference type="PROSITE" id="PS00197">
    <property type="entry name" value="2FE2S_FER_1"/>
    <property type="match status" value="1"/>
</dbReference>
<proteinExistence type="predicted"/>
<dbReference type="AlphaFoldDB" id="A0A849KIC8"/>
<evidence type="ECO:0000256" key="4">
    <source>
        <dbReference type="ARBA" id="ARBA00023004"/>
    </source>
</evidence>
<evidence type="ECO:0000256" key="2">
    <source>
        <dbReference type="ARBA" id="ARBA00022723"/>
    </source>
</evidence>
<evidence type="ECO:0000256" key="3">
    <source>
        <dbReference type="ARBA" id="ARBA00023002"/>
    </source>
</evidence>
<dbReference type="InterPro" id="IPR036010">
    <property type="entry name" value="2Fe-2S_ferredoxin-like_sf"/>
</dbReference>
<dbReference type="Pfam" id="PF00111">
    <property type="entry name" value="Fer2"/>
    <property type="match status" value="1"/>
</dbReference>
<dbReference type="GO" id="GO:0051537">
    <property type="term" value="F:2 iron, 2 sulfur cluster binding"/>
    <property type="evidence" value="ECO:0007669"/>
    <property type="project" value="UniProtKB-KW"/>
</dbReference>